<evidence type="ECO:0000313" key="2">
    <source>
        <dbReference type="EMBL" id="OQD78342.1"/>
    </source>
</evidence>
<comment type="caution">
    <text evidence="2">The sequence shown here is derived from an EMBL/GenBank/DDBJ whole genome shotgun (WGS) entry which is preliminary data.</text>
</comment>
<dbReference type="AlphaFoldDB" id="A0A1V6PNW8"/>
<protein>
    <submittedName>
        <fullName evidence="2">Uncharacterized protein</fullName>
    </submittedName>
</protein>
<dbReference type="InterPro" id="IPR046591">
    <property type="entry name" value="DUF6649"/>
</dbReference>
<organism evidence="2 3">
    <name type="scientific">Penicillium decumbens</name>
    <dbReference type="NCBI Taxonomy" id="69771"/>
    <lineage>
        <taxon>Eukaryota</taxon>
        <taxon>Fungi</taxon>
        <taxon>Dikarya</taxon>
        <taxon>Ascomycota</taxon>
        <taxon>Pezizomycotina</taxon>
        <taxon>Eurotiomycetes</taxon>
        <taxon>Eurotiomycetidae</taxon>
        <taxon>Eurotiales</taxon>
        <taxon>Aspergillaceae</taxon>
        <taxon>Penicillium</taxon>
    </lineage>
</organism>
<proteinExistence type="predicted"/>
<keyword evidence="3" id="KW-1185">Reference proteome</keyword>
<dbReference type="Proteomes" id="UP000191522">
    <property type="component" value="Unassembled WGS sequence"/>
</dbReference>
<dbReference type="OrthoDB" id="428293at2759"/>
<name>A0A1V6PNW8_PENDC</name>
<gene>
    <name evidence="2" type="ORF">PENDEC_c001G06915</name>
</gene>
<feature type="region of interest" description="Disordered" evidence="1">
    <location>
        <begin position="1"/>
        <end position="26"/>
    </location>
</feature>
<dbReference type="OMA" id="MMLDDTK"/>
<feature type="compositionally biased region" description="Basic and acidic residues" evidence="1">
    <location>
        <begin position="1"/>
        <end position="15"/>
    </location>
</feature>
<sequence length="183" mass="19737">MARSDEKSSKKRPAEADPDGAQPLTKRFGCLHLDNDVFSGARASGDGSPYRGSPNQDDAMLLDDTKHTTYIHNLDHELAEPDTPEDGLVILPLAARMMSVPDYILSGSSSKGKELVLYTEPASLTVPREKDTVRKAILESRARARAGIKQPSGQSIDAGLPCPSQIVPDATTSYNDDPMDIDS</sequence>
<evidence type="ECO:0000313" key="3">
    <source>
        <dbReference type="Proteomes" id="UP000191522"/>
    </source>
</evidence>
<accession>A0A1V6PNW8</accession>
<dbReference type="EMBL" id="MDYL01000001">
    <property type="protein sequence ID" value="OQD78342.1"/>
    <property type="molecule type" value="Genomic_DNA"/>
</dbReference>
<dbReference type="Pfam" id="PF20354">
    <property type="entry name" value="DUF6649"/>
    <property type="match status" value="1"/>
</dbReference>
<dbReference type="STRING" id="69771.A0A1V6PNW8"/>
<reference evidence="3" key="1">
    <citation type="journal article" date="2017" name="Nat. Microbiol.">
        <title>Global analysis of biosynthetic gene clusters reveals vast potential of secondary metabolite production in Penicillium species.</title>
        <authorList>
            <person name="Nielsen J.C."/>
            <person name="Grijseels S."/>
            <person name="Prigent S."/>
            <person name="Ji B."/>
            <person name="Dainat J."/>
            <person name="Nielsen K.F."/>
            <person name="Frisvad J.C."/>
            <person name="Workman M."/>
            <person name="Nielsen J."/>
        </authorList>
    </citation>
    <scope>NUCLEOTIDE SEQUENCE [LARGE SCALE GENOMIC DNA]</scope>
    <source>
        <strain evidence="3">IBT 11843</strain>
    </source>
</reference>
<feature type="region of interest" description="Disordered" evidence="1">
    <location>
        <begin position="145"/>
        <end position="183"/>
    </location>
</feature>
<evidence type="ECO:0000256" key="1">
    <source>
        <dbReference type="SAM" id="MobiDB-lite"/>
    </source>
</evidence>